<evidence type="ECO:0000256" key="1">
    <source>
        <dbReference type="SAM" id="Coils"/>
    </source>
</evidence>
<organism evidence="2">
    <name type="scientific">Oikopleura dioica</name>
    <name type="common">Tunicate</name>
    <dbReference type="NCBI Taxonomy" id="34765"/>
    <lineage>
        <taxon>Eukaryota</taxon>
        <taxon>Metazoa</taxon>
        <taxon>Chordata</taxon>
        <taxon>Tunicata</taxon>
        <taxon>Appendicularia</taxon>
        <taxon>Copelata</taxon>
        <taxon>Oikopleuridae</taxon>
        <taxon>Oikopleura</taxon>
    </lineage>
</organism>
<keyword evidence="1" id="KW-0175">Coiled coil</keyword>
<accession>E4YCL3</accession>
<evidence type="ECO:0000313" key="2">
    <source>
        <dbReference type="EMBL" id="CBY33280.1"/>
    </source>
</evidence>
<sequence>MKRINSKLESDFLENKRIIEQLAEENELERENLENKMVELRRLNTKLKSELEEARKTIMLLKTNSESERREFKDEAKKMEKEIKMLRQKCGDMPGIGHFWPSEKKGVKDFMEKEELTTVLHLLSTGEKKVHLKFMRQYNWKVEEAGWTLQFKTATEDGHYYLWIGNKETRGLKFKASCQEICKIDGEEANQQELKSAKDGLRQCIKYKRLTFFDYVRFNLTFL</sequence>
<proteinExistence type="predicted"/>
<dbReference type="EMBL" id="FN654406">
    <property type="protein sequence ID" value="CBY33280.1"/>
    <property type="molecule type" value="Genomic_DNA"/>
</dbReference>
<name>E4YCL3_OIKDI</name>
<dbReference type="AlphaFoldDB" id="E4YCL3"/>
<dbReference type="Proteomes" id="UP000011014">
    <property type="component" value="Unassembled WGS sequence"/>
</dbReference>
<feature type="coiled-coil region" evidence="1">
    <location>
        <begin position="16"/>
        <end position="89"/>
    </location>
</feature>
<gene>
    <name evidence="2" type="ORF">GSOID_T00021183001</name>
</gene>
<reference evidence="2" key="1">
    <citation type="journal article" date="2010" name="Science">
        <title>Plasticity of animal genome architecture unmasked by rapid evolution of a pelagic tunicate.</title>
        <authorList>
            <person name="Denoeud F."/>
            <person name="Henriet S."/>
            <person name="Mungpakdee S."/>
            <person name="Aury J.M."/>
            <person name="Da Silva C."/>
            <person name="Brinkmann H."/>
            <person name="Mikhaleva J."/>
            <person name="Olsen L.C."/>
            <person name="Jubin C."/>
            <person name="Canestro C."/>
            <person name="Bouquet J.M."/>
            <person name="Danks G."/>
            <person name="Poulain J."/>
            <person name="Campsteijn C."/>
            <person name="Adamski M."/>
            <person name="Cross I."/>
            <person name="Yadetie F."/>
            <person name="Muffato M."/>
            <person name="Louis A."/>
            <person name="Butcher S."/>
            <person name="Tsagkogeorga G."/>
            <person name="Konrad A."/>
            <person name="Singh S."/>
            <person name="Jensen M.F."/>
            <person name="Cong E.H."/>
            <person name="Eikeseth-Otteraa H."/>
            <person name="Noel B."/>
            <person name="Anthouard V."/>
            <person name="Porcel B.M."/>
            <person name="Kachouri-Lafond R."/>
            <person name="Nishino A."/>
            <person name="Ugolini M."/>
            <person name="Chourrout P."/>
            <person name="Nishida H."/>
            <person name="Aasland R."/>
            <person name="Huzurbazar S."/>
            <person name="Westhof E."/>
            <person name="Delsuc F."/>
            <person name="Lehrach H."/>
            <person name="Reinhardt R."/>
            <person name="Weissenbach J."/>
            <person name="Roy S.W."/>
            <person name="Artiguenave F."/>
            <person name="Postlethwait J.H."/>
            <person name="Manak J.R."/>
            <person name="Thompson E.M."/>
            <person name="Jaillon O."/>
            <person name="Du Pasquier L."/>
            <person name="Boudinot P."/>
            <person name="Liberles D.A."/>
            <person name="Volff J.N."/>
            <person name="Philippe H."/>
            <person name="Lenhard B."/>
            <person name="Roest Crollius H."/>
            <person name="Wincker P."/>
            <person name="Chourrout D."/>
        </authorList>
    </citation>
    <scope>NUCLEOTIDE SEQUENCE [LARGE SCALE GENOMIC DNA]</scope>
</reference>
<protein>
    <submittedName>
        <fullName evidence="2">Uncharacterized protein</fullName>
    </submittedName>
</protein>